<feature type="domain" description="N-acetyltransferase" evidence="3">
    <location>
        <begin position="1"/>
        <end position="167"/>
    </location>
</feature>
<dbReference type="CDD" id="cd04301">
    <property type="entry name" value="NAT_SF"/>
    <property type="match status" value="1"/>
</dbReference>
<dbReference type="RefSeq" id="WP_236864538.1">
    <property type="nucleotide sequence ID" value="NZ_BAABAZ010000004.1"/>
</dbReference>
<accession>A0ABP8EGF6</accession>
<proteinExistence type="predicted"/>
<evidence type="ECO:0000256" key="2">
    <source>
        <dbReference type="ARBA" id="ARBA00023315"/>
    </source>
</evidence>
<keyword evidence="5" id="KW-1185">Reference proteome</keyword>
<evidence type="ECO:0000256" key="1">
    <source>
        <dbReference type="ARBA" id="ARBA00022679"/>
    </source>
</evidence>
<protein>
    <submittedName>
        <fullName evidence="4">GNAT family N-acetyltransferase</fullName>
    </submittedName>
</protein>
<dbReference type="Gene3D" id="3.40.630.30">
    <property type="match status" value="1"/>
</dbReference>
<evidence type="ECO:0000313" key="5">
    <source>
        <dbReference type="Proteomes" id="UP001501586"/>
    </source>
</evidence>
<dbReference type="SUPFAM" id="SSF55729">
    <property type="entry name" value="Acyl-CoA N-acyltransferases (Nat)"/>
    <property type="match status" value="1"/>
</dbReference>
<dbReference type="PANTHER" id="PTHR43877">
    <property type="entry name" value="AMINOALKYLPHOSPHONATE N-ACETYLTRANSFERASE-RELATED-RELATED"/>
    <property type="match status" value="1"/>
</dbReference>
<dbReference type="PROSITE" id="PS51186">
    <property type="entry name" value="GNAT"/>
    <property type="match status" value="1"/>
</dbReference>
<gene>
    <name evidence="4" type="ORF">GCM10022261_05880</name>
</gene>
<reference evidence="5" key="1">
    <citation type="journal article" date="2019" name="Int. J. Syst. Evol. Microbiol.">
        <title>The Global Catalogue of Microorganisms (GCM) 10K type strain sequencing project: providing services to taxonomists for standard genome sequencing and annotation.</title>
        <authorList>
            <consortium name="The Broad Institute Genomics Platform"/>
            <consortium name="The Broad Institute Genome Sequencing Center for Infectious Disease"/>
            <person name="Wu L."/>
            <person name="Ma J."/>
        </authorList>
    </citation>
    <scope>NUCLEOTIDE SEQUENCE [LARGE SCALE GENOMIC DNA]</scope>
    <source>
        <strain evidence="5">JCM 17458</strain>
    </source>
</reference>
<comment type="caution">
    <text evidence="4">The sequence shown here is derived from an EMBL/GenBank/DDBJ whole genome shotgun (WGS) entry which is preliminary data.</text>
</comment>
<name>A0ABP8EGF6_9MICO</name>
<dbReference type="InterPro" id="IPR000182">
    <property type="entry name" value="GNAT_dom"/>
</dbReference>
<sequence length="176" mass="19373">MILTPALARHSDVDDLVALVESAYRGEASRAGWTTEADLLDGRRLDREAAAEMIDDPSGVVLLVRADDGSALGSVQLRDLGDGTAYFGLFAISPRAQGQGMGSRLMTAAEGYAAEHWQARRMRMTVISKRTELVAFYERRGYELTGETEPFPYGDERFGIPRTDDLEFAVLVKQLV</sequence>
<dbReference type="InterPro" id="IPR050832">
    <property type="entry name" value="Bact_Acetyltransf"/>
</dbReference>
<organism evidence="4 5">
    <name type="scientific">Brevibacterium daeguense</name>
    <dbReference type="NCBI Taxonomy" id="909936"/>
    <lineage>
        <taxon>Bacteria</taxon>
        <taxon>Bacillati</taxon>
        <taxon>Actinomycetota</taxon>
        <taxon>Actinomycetes</taxon>
        <taxon>Micrococcales</taxon>
        <taxon>Brevibacteriaceae</taxon>
        <taxon>Brevibacterium</taxon>
    </lineage>
</organism>
<dbReference type="EMBL" id="BAABAZ010000004">
    <property type="protein sequence ID" value="GAA4283057.1"/>
    <property type="molecule type" value="Genomic_DNA"/>
</dbReference>
<dbReference type="Pfam" id="PF00583">
    <property type="entry name" value="Acetyltransf_1"/>
    <property type="match status" value="1"/>
</dbReference>
<dbReference type="Proteomes" id="UP001501586">
    <property type="component" value="Unassembled WGS sequence"/>
</dbReference>
<keyword evidence="1" id="KW-0808">Transferase</keyword>
<keyword evidence="2" id="KW-0012">Acyltransferase</keyword>
<dbReference type="PANTHER" id="PTHR43877:SF2">
    <property type="entry name" value="AMINOALKYLPHOSPHONATE N-ACETYLTRANSFERASE-RELATED"/>
    <property type="match status" value="1"/>
</dbReference>
<dbReference type="InterPro" id="IPR016181">
    <property type="entry name" value="Acyl_CoA_acyltransferase"/>
</dbReference>
<evidence type="ECO:0000313" key="4">
    <source>
        <dbReference type="EMBL" id="GAA4283057.1"/>
    </source>
</evidence>
<evidence type="ECO:0000259" key="3">
    <source>
        <dbReference type="PROSITE" id="PS51186"/>
    </source>
</evidence>